<evidence type="ECO:0000313" key="2">
    <source>
        <dbReference type="Proteomes" id="UP000001037"/>
    </source>
</evidence>
<dbReference type="RefSeq" id="WP_014026211.1">
    <property type="nucleotide sequence ID" value="NC_015931.1"/>
</dbReference>
<dbReference type="Proteomes" id="UP000001037">
    <property type="component" value="Chromosome"/>
</dbReference>
<gene>
    <name evidence="1" type="ordered locus">Pyrfu_0665</name>
</gene>
<accession>G0EHF9</accession>
<dbReference type="GeneID" id="11139130"/>
<evidence type="ECO:0000313" key="1">
    <source>
        <dbReference type="EMBL" id="AEM38534.1"/>
    </source>
</evidence>
<dbReference type="KEGG" id="pfm:Pyrfu_0665"/>
<reference evidence="1 2" key="1">
    <citation type="journal article" date="2011" name="Stand. Genomic Sci.">
        <title>Complete genome sequence of the hyperthermophilic chemolithoautotroph Pyrolobus fumarii type strain (1A).</title>
        <authorList>
            <person name="Anderson I."/>
            <person name="Goker M."/>
            <person name="Nolan M."/>
            <person name="Lucas S."/>
            <person name="Hammon N."/>
            <person name="Deshpande S."/>
            <person name="Cheng J.F."/>
            <person name="Tapia R."/>
            <person name="Han C."/>
            <person name="Goodwin L."/>
            <person name="Pitluck S."/>
            <person name="Huntemann M."/>
            <person name="Liolios K."/>
            <person name="Ivanova N."/>
            <person name="Pagani I."/>
            <person name="Mavromatis K."/>
            <person name="Ovchinikova G."/>
            <person name="Pati A."/>
            <person name="Chen A."/>
            <person name="Palaniappan K."/>
            <person name="Land M."/>
            <person name="Hauser L."/>
            <person name="Brambilla E.M."/>
            <person name="Huber H."/>
            <person name="Yasawong M."/>
            <person name="Rohde M."/>
            <person name="Spring S."/>
            <person name="Abt B."/>
            <person name="Sikorski J."/>
            <person name="Wirth R."/>
            <person name="Detter J.C."/>
            <person name="Woyke T."/>
            <person name="Bristow J."/>
            <person name="Eisen J.A."/>
            <person name="Markowitz V."/>
            <person name="Hugenholtz P."/>
            <person name="Kyrpides N.C."/>
            <person name="Klenk H.P."/>
            <person name="Lapidus A."/>
        </authorList>
    </citation>
    <scope>NUCLEOTIDE SEQUENCE [LARGE SCALE GENOMIC DNA]</scope>
    <source>
        <strain evidence="2">DSM 11204 / 1A</strain>
    </source>
</reference>
<sequence length="108" mass="11945">MPRLRLLLDAPDPQAYLEMIRELRRCSQCITVPMGRETGWLVIARGTALAVITPSEASLYAPTLHSPTPTLQVVIEVEGEALDVATLANMIVETAWKHGLKIRPMPSR</sequence>
<organism evidence="1 2">
    <name type="scientific">Pyrolobus fumarii (strain DSM 11204 / 1A)</name>
    <dbReference type="NCBI Taxonomy" id="694429"/>
    <lineage>
        <taxon>Archaea</taxon>
        <taxon>Thermoproteota</taxon>
        <taxon>Thermoprotei</taxon>
        <taxon>Desulfurococcales</taxon>
        <taxon>Pyrodictiaceae</taxon>
        <taxon>Pyrolobus</taxon>
    </lineage>
</organism>
<name>G0EHF9_PYRF1</name>
<protein>
    <submittedName>
        <fullName evidence="1">Uncharacterized protein</fullName>
    </submittedName>
</protein>
<keyword evidence="2" id="KW-1185">Reference proteome</keyword>
<dbReference type="EMBL" id="CP002838">
    <property type="protein sequence ID" value="AEM38534.1"/>
    <property type="molecule type" value="Genomic_DNA"/>
</dbReference>
<dbReference type="AlphaFoldDB" id="G0EHF9"/>
<proteinExistence type="predicted"/>
<dbReference type="STRING" id="694429.Pyrfu_0665"/>
<dbReference type="HOGENOM" id="CLU_2191120_0_0_2"/>
<dbReference type="InParanoid" id="G0EHF9"/>